<dbReference type="PANTHER" id="PTHR46060:SF2">
    <property type="entry name" value="HISTONE-LYSINE N-METHYLTRANSFERASE SETMAR"/>
    <property type="match status" value="1"/>
</dbReference>
<dbReference type="Proteomes" id="UP001235939">
    <property type="component" value="Chromosome 03"/>
</dbReference>
<accession>A0ABY6KFD2</accession>
<evidence type="ECO:0000313" key="2">
    <source>
        <dbReference type="Proteomes" id="UP001235939"/>
    </source>
</evidence>
<evidence type="ECO:0000313" key="1">
    <source>
        <dbReference type="EMBL" id="UYV65895.1"/>
    </source>
</evidence>
<keyword evidence="2" id="KW-1185">Reference proteome</keyword>
<dbReference type="EMBL" id="CP092865">
    <property type="protein sequence ID" value="UYV65895.1"/>
    <property type="molecule type" value="Genomic_DNA"/>
</dbReference>
<dbReference type="InterPro" id="IPR001888">
    <property type="entry name" value="Transposase_1"/>
</dbReference>
<gene>
    <name evidence="1" type="ORF">LAZ67_3005835</name>
</gene>
<organism evidence="1 2">
    <name type="scientific">Cordylochernes scorpioides</name>
    <dbReference type="NCBI Taxonomy" id="51811"/>
    <lineage>
        <taxon>Eukaryota</taxon>
        <taxon>Metazoa</taxon>
        <taxon>Ecdysozoa</taxon>
        <taxon>Arthropoda</taxon>
        <taxon>Chelicerata</taxon>
        <taxon>Arachnida</taxon>
        <taxon>Pseudoscorpiones</taxon>
        <taxon>Cheliferoidea</taxon>
        <taxon>Chernetidae</taxon>
        <taxon>Cordylochernes</taxon>
    </lineage>
</organism>
<name>A0ABY6KFD2_9ARAC</name>
<dbReference type="InterPro" id="IPR036397">
    <property type="entry name" value="RNaseH_sf"/>
</dbReference>
<reference evidence="1 2" key="1">
    <citation type="submission" date="2022-01" db="EMBL/GenBank/DDBJ databases">
        <title>A chromosomal length assembly of Cordylochernes scorpioides.</title>
        <authorList>
            <person name="Zeh D."/>
            <person name="Zeh J."/>
        </authorList>
    </citation>
    <scope>NUCLEOTIDE SEQUENCE [LARGE SCALE GENOMIC DNA]</scope>
    <source>
        <strain evidence="1">IN4F17</strain>
        <tissue evidence="1">Whole Body</tissue>
    </source>
</reference>
<dbReference type="Pfam" id="PF01359">
    <property type="entry name" value="Transposase_1"/>
    <property type="match status" value="1"/>
</dbReference>
<sequence>MLFSDIQRNGWTVAQLRNTSQAQIAPKEDYAGLIHHSLLNPGETITLVKYCQQIDEMHQKLRFFYPGLVNIKGLILLHDNDRHHVSMILQKELNELGHETLDHLPYSPDISPTNYHFFRHLTNFLGKKCLRNRGDAKKALNDFIASITPEFYRNGINQLVSHWQECIDSNWLLFLFSSLVLHF</sequence>
<dbReference type="Gene3D" id="3.30.420.10">
    <property type="entry name" value="Ribonuclease H-like superfamily/Ribonuclease H"/>
    <property type="match status" value="1"/>
</dbReference>
<evidence type="ECO:0008006" key="3">
    <source>
        <dbReference type="Google" id="ProtNLM"/>
    </source>
</evidence>
<protein>
    <recommendedName>
        <fullName evidence="3">Transposase</fullName>
    </recommendedName>
</protein>
<dbReference type="PANTHER" id="PTHR46060">
    <property type="entry name" value="MARINER MOS1 TRANSPOSASE-LIKE PROTEIN"/>
    <property type="match status" value="1"/>
</dbReference>
<dbReference type="InterPro" id="IPR052709">
    <property type="entry name" value="Transposase-MT_Hybrid"/>
</dbReference>
<proteinExistence type="predicted"/>